<dbReference type="SUPFAM" id="SSF53187">
    <property type="entry name" value="Zn-dependent exopeptidases"/>
    <property type="match status" value="1"/>
</dbReference>
<gene>
    <name evidence="3" type="ORF">Leucomu_01865</name>
</gene>
<dbReference type="RefSeq" id="WP_128386164.1">
    <property type="nucleotide sequence ID" value="NZ_CP035037.1"/>
</dbReference>
<dbReference type="Pfam" id="PF07687">
    <property type="entry name" value="M20_dimer"/>
    <property type="match status" value="1"/>
</dbReference>
<dbReference type="InterPro" id="IPR052030">
    <property type="entry name" value="Peptidase_M20/M20A_hydrolases"/>
</dbReference>
<evidence type="ECO:0000256" key="1">
    <source>
        <dbReference type="PIRNR" id="PIRNR037226"/>
    </source>
</evidence>
<comment type="similarity">
    <text evidence="1">Belongs to the peptidase M20A family.</text>
</comment>
<dbReference type="NCBIfam" id="TIGR01891">
    <property type="entry name" value="amidohydrolases"/>
    <property type="match status" value="1"/>
</dbReference>
<keyword evidence="4" id="KW-1185">Reference proteome</keyword>
<proteinExistence type="inferred from homology"/>
<dbReference type="InterPro" id="IPR036264">
    <property type="entry name" value="Bact_exopeptidase_dim_dom"/>
</dbReference>
<name>A0ABX5QCQ8_9MICO</name>
<evidence type="ECO:0000313" key="4">
    <source>
        <dbReference type="Proteomes" id="UP000285768"/>
    </source>
</evidence>
<dbReference type="PANTHER" id="PTHR30575">
    <property type="entry name" value="PEPTIDASE M20"/>
    <property type="match status" value="1"/>
</dbReference>
<dbReference type="Proteomes" id="UP000285768">
    <property type="component" value="Chromosome"/>
</dbReference>
<dbReference type="Gene3D" id="3.40.630.10">
    <property type="entry name" value="Zn peptidases"/>
    <property type="match status" value="1"/>
</dbReference>
<accession>A0ABX5QCQ8</accession>
<dbReference type="Gene3D" id="3.30.70.360">
    <property type="match status" value="1"/>
</dbReference>
<dbReference type="SUPFAM" id="SSF55031">
    <property type="entry name" value="Bacterial exopeptidase dimerisation domain"/>
    <property type="match status" value="1"/>
</dbReference>
<dbReference type="InterPro" id="IPR002933">
    <property type="entry name" value="Peptidase_M20"/>
</dbReference>
<dbReference type="InterPro" id="IPR011650">
    <property type="entry name" value="Peptidase_M20_dimer"/>
</dbReference>
<dbReference type="InterPro" id="IPR017144">
    <property type="entry name" value="Xaa-Arg_dipeptidase"/>
</dbReference>
<protein>
    <recommendedName>
        <fullName evidence="1">Peptidase M20 domain-containing protein 2</fullName>
    </recommendedName>
</protein>
<sequence>MTALETAVIEAVDRLAADIEHLAVLIGGNPELGYREHGAVAAITDLLDEHGEAVETGVAGMQTAFRAGAPADERPVAILAEYDALPEIGHACGHHIIAASAVGAFLALRAARPDLPVVLLGCPAEESTVPRAGGKIRLLDAGLFEEVSAAIMVHPYETSGVVREGALAARGFDLVFTGRAAHAAMAPEDGVNALDAAVLAYTGVSHLRQQLPSDVRVHGIIADGGRSPNVIPDRAALRYRIRSPDLQTLEGVSARVLSCAEGAALAASAELAVDEFMPPYAEIRQDPGLARIAERVMEHLAVDTTGARHLRFGSSDFGNVSHRVPSLEIGIGIGTPGAKPHTVAFREAALSAEGIASSVLGAKALALTICRHRAAGA</sequence>
<dbReference type="PANTHER" id="PTHR30575:SF0">
    <property type="entry name" value="XAA-ARG DIPEPTIDASE"/>
    <property type="match status" value="1"/>
</dbReference>
<dbReference type="InterPro" id="IPR017439">
    <property type="entry name" value="Amidohydrolase"/>
</dbReference>
<dbReference type="PIRSF" id="PIRSF037226">
    <property type="entry name" value="Amidohydrolase_ACY1L2_prd"/>
    <property type="match status" value="1"/>
</dbReference>
<dbReference type="EMBL" id="CP035037">
    <property type="protein sequence ID" value="QAB16847.1"/>
    <property type="molecule type" value="Genomic_DNA"/>
</dbReference>
<evidence type="ECO:0000313" key="3">
    <source>
        <dbReference type="EMBL" id="QAB16847.1"/>
    </source>
</evidence>
<evidence type="ECO:0000259" key="2">
    <source>
        <dbReference type="Pfam" id="PF07687"/>
    </source>
</evidence>
<feature type="domain" description="Peptidase M20 dimerisation" evidence="2">
    <location>
        <begin position="171"/>
        <end position="261"/>
    </location>
</feature>
<reference evidence="3 4" key="1">
    <citation type="submission" date="2019-01" db="EMBL/GenBank/DDBJ databases">
        <title>Leucobacter muris sp. nov. isolated from the nose of a laboratory mouse.</title>
        <authorList>
            <person name="Benga L."/>
            <person name="Sproeer C."/>
            <person name="Schumann P."/>
            <person name="Verbarg S."/>
            <person name="Bunk B."/>
            <person name="Engelhardt E."/>
            <person name="Benten P.M."/>
            <person name="Sager M."/>
        </authorList>
    </citation>
    <scope>NUCLEOTIDE SEQUENCE [LARGE SCALE GENOMIC DNA]</scope>
    <source>
        <strain evidence="3 4">DSM 101948</strain>
    </source>
</reference>
<organism evidence="3 4">
    <name type="scientific">Leucobacter muris</name>
    <dbReference type="NCBI Taxonomy" id="1935379"/>
    <lineage>
        <taxon>Bacteria</taxon>
        <taxon>Bacillati</taxon>
        <taxon>Actinomycetota</taxon>
        <taxon>Actinomycetes</taxon>
        <taxon>Micrococcales</taxon>
        <taxon>Microbacteriaceae</taxon>
        <taxon>Leucobacter</taxon>
    </lineage>
</organism>
<dbReference type="Pfam" id="PF01546">
    <property type="entry name" value="Peptidase_M20"/>
    <property type="match status" value="1"/>
</dbReference>